<dbReference type="InterPro" id="IPR012932">
    <property type="entry name" value="VKOR"/>
</dbReference>
<organism evidence="12 13">
    <name type="scientific">Hymenobacter rigui</name>
    <dbReference type="NCBI Taxonomy" id="334424"/>
    <lineage>
        <taxon>Bacteria</taxon>
        <taxon>Pseudomonadati</taxon>
        <taxon>Bacteroidota</taxon>
        <taxon>Cytophagia</taxon>
        <taxon>Cytophagales</taxon>
        <taxon>Hymenobacteraceae</taxon>
        <taxon>Hymenobacter</taxon>
    </lineage>
</organism>
<keyword evidence="7 10" id="KW-0472">Membrane</keyword>
<keyword evidence="6" id="KW-0560">Oxidoreductase</keyword>
<evidence type="ECO:0000256" key="4">
    <source>
        <dbReference type="ARBA" id="ARBA00022719"/>
    </source>
</evidence>
<keyword evidence="3 10" id="KW-0812">Transmembrane</keyword>
<name>A0A3R9UZ41_9BACT</name>
<dbReference type="GO" id="GO:0016491">
    <property type="term" value="F:oxidoreductase activity"/>
    <property type="evidence" value="ECO:0007669"/>
    <property type="project" value="UniProtKB-KW"/>
</dbReference>
<evidence type="ECO:0000256" key="6">
    <source>
        <dbReference type="ARBA" id="ARBA00023002"/>
    </source>
</evidence>
<evidence type="ECO:0000256" key="7">
    <source>
        <dbReference type="ARBA" id="ARBA00023136"/>
    </source>
</evidence>
<dbReference type="InterPro" id="IPR038354">
    <property type="entry name" value="VKOR_sf"/>
</dbReference>
<gene>
    <name evidence="12" type="ORF">EI291_22220</name>
</gene>
<protein>
    <submittedName>
        <fullName evidence="12">Vitamin K epoxide reductase family protein</fullName>
    </submittedName>
</protein>
<dbReference type="InterPro" id="IPR036249">
    <property type="entry name" value="Thioredoxin-like_sf"/>
</dbReference>
<evidence type="ECO:0000256" key="1">
    <source>
        <dbReference type="ARBA" id="ARBA00004141"/>
    </source>
</evidence>
<comment type="caution">
    <text evidence="12">The sequence shown here is derived from an EMBL/GenBank/DDBJ whole genome shotgun (WGS) entry which is preliminary data.</text>
</comment>
<feature type="transmembrane region" description="Helical" evidence="10">
    <location>
        <begin position="236"/>
        <end position="257"/>
    </location>
</feature>
<evidence type="ECO:0000256" key="5">
    <source>
        <dbReference type="ARBA" id="ARBA00022989"/>
    </source>
</evidence>
<accession>A0A3R9UZ41</accession>
<evidence type="ECO:0000256" key="3">
    <source>
        <dbReference type="ARBA" id="ARBA00022692"/>
    </source>
</evidence>
<keyword evidence="5 10" id="KW-1133">Transmembrane helix</keyword>
<evidence type="ECO:0000256" key="8">
    <source>
        <dbReference type="ARBA" id="ARBA00023157"/>
    </source>
</evidence>
<keyword evidence="4" id="KW-0874">Quinone</keyword>
<evidence type="ECO:0000313" key="13">
    <source>
        <dbReference type="Proteomes" id="UP000273500"/>
    </source>
</evidence>
<dbReference type="RefSeq" id="WP_125424487.1">
    <property type="nucleotide sequence ID" value="NZ_RWIT01000025.1"/>
</dbReference>
<keyword evidence="8" id="KW-1015">Disulfide bond</keyword>
<feature type="transmembrane region" description="Helical" evidence="10">
    <location>
        <begin position="151"/>
        <end position="168"/>
    </location>
</feature>
<dbReference type="Gene3D" id="3.40.30.10">
    <property type="entry name" value="Glutaredoxin"/>
    <property type="match status" value="1"/>
</dbReference>
<comment type="subcellular location">
    <subcellularLocation>
        <location evidence="1">Membrane</location>
        <topology evidence="1">Multi-pass membrane protein</topology>
    </subcellularLocation>
</comment>
<feature type="transmembrane region" description="Helical" evidence="10">
    <location>
        <begin position="264"/>
        <end position="287"/>
    </location>
</feature>
<evidence type="ECO:0000259" key="11">
    <source>
        <dbReference type="Pfam" id="PF07884"/>
    </source>
</evidence>
<evidence type="ECO:0000256" key="9">
    <source>
        <dbReference type="ARBA" id="ARBA00023284"/>
    </source>
</evidence>
<dbReference type="PROSITE" id="PS00194">
    <property type="entry name" value="THIOREDOXIN_1"/>
    <property type="match status" value="1"/>
</dbReference>
<feature type="transmembrane region" description="Helical" evidence="10">
    <location>
        <begin position="126"/>
        <end position="145"/>
    </location>
</feature>
<sequence length="546" mass="59724">MEQIVARLLQLQHLPVARQEFSERVHTHPDYPSLLAVADVLDSFGVNQSVAQVADEQLAEVGFPYLAYLERGSGELVLIRSAAELAVARAEPAQWSGILLRVEGMRTPPSEEQLAAYRQERTVTRLARWSGTALSLGLLAVSAYLPSWWTTALYLLALAGVVIGYLLIGREVGATPGLIAEFCGGDAQPGCDSVLEADPVHLFGLYGLPDAVATYFPWQAGLLIAVALAGQPAAGAALLLAGLALAGPVVILASIYYQVVVVKAWCRLCLVVDGILGLQAVVALLAFSQQQVTLRALSLPTQLFAGGGLLVLTGGLLALKQVLLRQQATRQEKRALLRTKNSVPLFTTLLQQQSRADDWEFNQEMVFGAADAPIDIIMVSNPYCVPCQRTHAQLDRLLALFPELIKVRLRLTGSNADVGRFPTTTQYVLQHWLTHVRGQEDECLRTAEMLRAWYHTMNLDSFAATHPADFTGDYSSSTHLLTRHYAWNRQQGITRTPTLFVNGYLLPPGYAAEQLVLLLPGLAEYFLTQEQIQQPVFAEAATYSKQ</sequence>
<dbReference type="Gene3D" id="1.20.1440.130">
    <property type="entry name" value="VKOR domain"/>
    <property type="match status" value="1"/>
</dbReference>
<dbReference type="GO" id="GO:0048038">
    <property type="term" value="F:quinone binding"/>
    <property type="evidence" value="ECO:0007669"/>
    <property type="project" value="UniProtKB-KW"/>
</dbReference>
<keyword evidence="13" id="KW-1185">Reference proteome</keyword>
<feature type="transmembrane region" description="Helical" evidence="10">
    <location>
        <begin position="212"/>
        <end position="230"/>
    </location>
</feature>
<dbReference type="SUPFAM" id="SSF52833">
    <property type="entry name" value="Thioredoxin-like"/>
    <property type="match status" value="1"/>
</dbReference>
<proteinExistence type="inferred from homology"/>
<dbReference type="OrthoDB" id="1100563at2"/>
<comment type="similarity">
    <text evidence="2">Belongs to the VKOR family.</text>
</comment>
<dbReference type="InterPro" id="IPR017937">
    <property type="entry name" value="Thioredoxin_CS"/>
</dbReference>
<evidence type="ECO:0000256" key="10">
    <source>
        <dbReference type="SAM" id="Phobius"/>
    </source>
</evidence>
<reference evidence="12 13" key="1">
    <citation type="submission" date="2018-12" db="EMBL/GenBank/DDBJ databases">
        <authorList>
            <person name="Feng G."/>
            <person name="Zhu H."/>
        </authorList>
    </citation>
    <scope>NUCLEOTIDE SEQUENCE [LARGE SCALE GENOMIC DNA]</scope>
    <source>
        <strain evidence="12 13">KCTC 12533</strain>
    </source>
</reference>
<dbReference type="AlphaFoldDB" id="A0A3R9UZ41"/>
<evidence type="ECO:0000313" key="12">
    <source>
        <dbReference type="EMBL" id="RSK43177.1"/>
    </source>
</evidence>
<dbReference type="CDD" id="cd12921">
    <property type="entry name" value="VKOR_4"/>
    <property type="match status" value="1"/>
</dbReference>
<dbReference type="GO" id="GO:0016020">
    <property type="term" value="C:membrane"/>
    <property type="evidence" value="ECO:0007669"/>
    <property type="project" value="UniProtKB-SubCell"/>
</dbReference>
<dbReference type="EMBL" id="RWIT01000025">
    <property type="protein sequence ID" value="RSK43177.1"/>
    <property type="molecule type" value="Genomic_DNA"/>
</dbReference>
<feature type="transmembrane region" description="Helical" evidence="10">
    <location>
        <begin position="299"/>
        <end position="319"/>
    </location>
</feature>
<dbReference type="Proteomes" id="UP000273500">
    <property type="component" value="Unassembled WGS sequence"/>
</dbReference>
<feature type="domain" description="Vitamin K epoxide reductase" evidence="11">
    <location>
        <begin position="153"/>
        <end position="282"/>
    </location>
</feature>
<keyword evidence="9" id="KW-0676">Redox-active center</keyword>
<evidence type="ECO:0000256" key="2">
    <source>
        <dbReference type="ARBA" id="ARBA00006214"/>
    </source>
</evidence>
<dbReference type="Pfam" id="PF07884">
    <property type="entry name" value="VKOR"/>
    <property type="match status" value="1"/>
</dbReference>